<dbReference type="Proteomes" id="UP001249020">
    <property type="component" value="Unassembled WGS sequence"/>
</dbReference>
<evidence type="ECO:0000256" key="1">
    <source>
        <dbReference type="SAM" id="Coils"/>
    </source>
</evidence>
<organism evidence="2 3">
    <name type="scientific">Brumicola blandensis</name>
    <dbReference type="NCBI Taxonomy" id="3075611"/>
    <lineage>
        <taxon>Bacteria</taxon>
        <taxon>Pseudomonadati</taxon>
        <taxon>Pseudomonadota</taxon>
        <taxon>Gammaproteobacteria</taxon>
        <taxon>Alteromonadales</taxon>
        <taxon>Alteromonadaceae</taxon>
        <taxon>Brumicola</taxon>
    </lineage>
</organism>
<dbReference type="AlphaFoldDB" id="A0AAW8QXB0"/>
<keyword evidence="1" id="KW-0175">Coiled coil</keyword>
<dbReference type="RefSeq" id="WP_311360567.1">
    <property type="nucleotide sequence ID" value="NZ_JAVRIE010000001.1"/>
</dbReference>
<evidence type="ECO:0000313" key="2">
    <source>
        <dbReference type="EMBL" id="MDT0581793.1"/>
    </source>
</evidence>
<name>A0AAW8QXB0_9ALTE</name>
<comment type="caution">
    <text evidence="2">The sequence shown here is derived from an EMBL/GenBank/DDBJ whole genome shotgun (WGS) entry which is preliminary data.</text>
</comment>
<gene>
    <name evidence="2" type="ORF">RM544_04515</name>
</gene>
<dbReference type="EMBL" id="JAVRIE010000001">
    <property type="protein sequence ID" value="MDT0581793.1"/>
    <property type="molecule type" value="Genomic_DNA"/>
</dbReference>
<dbReference type="InterPro" id="IPR007139">
    <property type="entry name" value="DUF349"/>
</dbReference>
<keyword evidence="3" id="KW-1185">Reference proteome</keyword>
<feature type="coiled-coil region" evidence="1">
    <location>
        <begin position="255"/>
        <end position="309"/>
    </location>
</feature>
<protein>
    <submittedName>
        <fullName evidence="2">DUF349 domain-containing protein</fullName>
    </submittedName>
</protein>
<dbReference type="Pfam" id="PF03993">
    <property type="entry name" value="DUF349"/>
    <property type="match status" value="2"/>
</dbReference>
<accession>A0AAW8QXB0</accession>
<reference evidence="2 3" key="1">
    <citation type="submission" date="2023-09" db="EMBL/GenBank/DDBJ databases">
        <authorList>
            <person name="Rey-Velasco X."/>
        </authorList>
    </citation>
    <scope>NUCLEOTIDE SEQUENCE [LARGE SCALE GENOMIC DNA]</scope>
    <source>
        <strain evidence="2 3">W409</strain>
    </source>
</reference>
<evidence type="ECO:0000313" key="3">
    <source>
        <dbReference type="Proteomes" id="UP001249020"/>
    </source>
</evidence>
<proteinExistence type="predicted"/>
<sequence length="935" mass="106122">MIFERLFKAKHLHSDPDTRIQAIESLSLDKASDKQALHELAFNDSDARVSLAALDKLNSFALWLKASETAENSRIKKRAYEKVLAEVNNPDSNLISASEFAAFVAESKNTNLLEDLLSSNRRLQENDALALASLLKIDKVNTTRLYFREHANQAQQLVIVNRTSDINELSKLLKFSQFDVVVAAAEKRINELKELEAKPIKLKQDATLVISKMLALKDQNDYEYIYEHRQGLVSQFETLKKSFSILDEESALILAEKYLRVGESLEKRLAALKGEWQSANELKETTNALAEIENRFNQVKQQIDAILASIDDPSLLAQSKLLSNALEDIASDVEDARNRPQTTAHKRHIKQIVQHIEQYRAFLIALPEAKENKVKAMALLTELEGLSEGLTTQELNEALHALKKQWQALRSDLNLPLPESVLSAWKTAEKKYRSTLNSAFEEIKQQEKKAVGKLLTVQRMIRQGSYKPAISTFRHAKAQFEGLPEKAQRAQQKLFDELSDKVTELQELQAFIAAPRKPALLEDAMKLANEKNIDDLGERAKQVKVLRSDWNGLGKLGTEEDDELNKRFDEALEQAFAPCREHYAEQEKLRAENAKVAEQLIQQLSALQEQENVASLGRSLSALNKKWREIGVLEHDQRKRLQKDYYAAQKPIQVKLDQYYAENAEQKQQLVTRAERLNDSEDLTQAVDQAKQFQQQWKALGFAGKNIDDKLWKAFRAANDKVFAKLNEKRDEQAGEISASQKLIADILQPIHKAIDAANDSASLAELTEQANSAKVHMSELPPKLAKIEGQKIERVLENINDKSRALDKQRSEAQWDSLFTTLAAWKSGENEDVDLPDTFEQLPKRFQSLFKQSNTASADRKAITIQAEVLHDLPSNKADEKQRKELQLQMMASKLEGNEPQTLQTLLADWVSHGPLQKEDQALLKRLKKVFEAQ</sequence>